<organism evidence="2 3">
    <name type="scientific">Euzebya pacifica</name>
    <dbReference type="NCBI Taxonomy" id="1608957"/>
    <lineage>
        <taxon>Bacteria</taxon>
        <taxon>Bacillati</taxon>
        <taxon>Actinomycetota</taxon>
        <taxon>Nitriliruptoria</taxon>
        <taxon>Euzebyales</taxon>
    </lineage>
</organism>
<protein>
    <submittedName>
        <fullName evidence="2">Uncharacterized protein</fullName>
    </submittedName>
</protein>
<dbReference type="RefSeq" id="WP_114590056.1">
    <property type="nucleotide sequence ID" value="NZ_CAXIBR010000025.1"/>
</dbReference>
<accession>A0A346XSM4</accession>
<sequence length="104" mass="10927">MRSPAADLTRHGSGDVLGGRLPSDPARRPAAAATLLDRAVTRWAVPSMRKALGDTVERMLAEQTEVEPLDMRLHISAQAVTVEVGRALADLDIPSAAPPSHAAA</sequence>
<dbReference type="EMBL" id="CP031165">
    <property type="protein sequence ID" value="AXV05221.1"/>
    <property type="molecule type" value="Genomic_DNA"/>
</dbReference>
<dbReference type="OrthoDB" id="9865913at2"/>
<dbReference type="AlphaFoldDB" id="A0A346XSM4"/>
<dbReference type="KEGG" id="euz:DVS28_a0514"/>
<evidence type="ECO:0000313" key="2">
    <source>
        <dbReference type="EMBL" id="AXV05221.1"/>
    </source>
</evidence>
<feature type="region of interest" description="Disordered" evidence="1">
    <location>
        <begin position="1"/>
        <end position="29"/>
    </location>
</feature>
<gene>
    <name evidence="2" type="ORF">DVS28_a0514</name>
</gene>
<dbReference type="Proteomes" id="UP000264006">
    <property type="component" value="Chromosome"/>
</dbReference>
<reference evidence="2 3" key="1">
    <citation type="submission" date="2018-09" db="EMBL/GenBank/DDBJ databases">
        <title>Complete genome sequence of Euzebya sp. DY32-46 isolated from seawater of Pacific Ocean.</title>
        <authorList>
            <person name="Xu L."/>
            <person name="Wu Y.-H."/>
            <person name="Xu X.-W."/>
        </authorList>
    </citation>
    <scope>NUCLEOTIDE SEQUENCE [LARGE SCALE GENOMIC DNA]</scope>
    <source>
        <strain evidence="2 3">DY32-46</strain>
    </source>
</reference>
<proteinExistence type="predicted"/>
<name>A0A346XSM4_9ACTN</name>
<keyword evidence="3" id="KW-1185">Reference proteome</keyword>
<evidence type="ECO:0000256" key="1">
    <source>
        <dbReference type="SAM" id="MobiDB-lite"/>
    </source>
</evidence>
<evidence type="ECO:0000313" key="3">
    <source>
        <dbReference type="Proteomes" id="UP000264006"/>
    </source>
</evidence>